<dbReference type="AlphaFoldDB" id="A0A2T5EJ94"/>
<evidence type="ECO:0000313" key="2">
    <source>
        <dbReference type="Proteomes" id="UP000244197"/>
    </source>
</evidence>
<accession>A0A2T5EJ94</accession>
<dbReference type="SUPFAM" id="SSF54171">
    <property type="entry name" value="DNA-binding domain"/>
    <property type="match status" value="1"/>
</dbReference>
<protein>
    <recommendedName>
        <fullName evidence="3">AP2/ERF domain-containing protein</fullName>
    </recommendedName>
</protein>
<reference evidence="1 2" key="1">
    <citation type="submission" date="2017-11" db="EMBL/GenBank/DDBJ databases">
        <title>Population delineation of vibrios coincides with oyster pathogenicity.</title>
        <authorList>
            <person name="Bruto M."/>
            <person name="Labreuche Y."/>
            <person name="James A."/>
            <person name="Piel D."/>
            <person name="Chenivesse S."/>
            <person name="Petton B."/>
            <person name="Polz M.F."/>
            <person name="Le Roux F."/>
        </authorList>
    </citation>
    <scope>NUCLEOTIDE SEQUENCE [LARGE SCALE GENOMIC DNA]</scope>
    <source>
        <strain evidence="1 2">FF_144</strain>
    </source>
</reference>
<name>A0A2T5EJ94_VIBSP</name>
<evidence type="ECO:0000313" key="1">
    <source>
        <dbReference type="EMBL" id="PTP20209.1"/>
    </source>
</evidence>
<gene>
    <name evidence="1" type="ORF">CWO07_24165</name>
</gene>
<feature type="non-terminal residue" evidence="1">
    <location>
        <position position="1"/>
    </location>
</feature>
<organism evidence="1 2">
    <name type="scientific">Vibrio splendidus</name>
    <dbReference type="NCBI Taxonomy" id="29497"/>
    <lineage>
        <taxon>Bacteria</taxon>
        <taxon>Pseudomonadati</taxon>
        <taxon>Pseudomonadota</taxon>
        <taxon>Gammaproteobacteria</taxon>
        <taxon>Vibrionales</taxon>
        <taxon>Vibrionaceae</taxon>
        <taxon>Vibrio</taxon>
    </lineage>
</organism>
<proteinExistence type="predicted"/>
<dbReference type="GO" id="GO:0003677">
    <property type="term" value="F:DNA binding"/>
    <property type="evidence" value="ECO:0007669"/>
    <property type="project" value="InterPro"/>
</dbReference>
<dbReference type="Proteomes" id="UP000244197">
    <property type="component" value="Unassembled WGS sequence"/>
</dbReference>
<evidence type="ECO:0008006" key="3">
    <source>
        <dbReference type="Google" id="ProtNLM"/>
    </source>
</evidence>
<dbReference type="InterPro" id="IPR016177">
    <property type="entry name" value="DNA-bd_dom_sf"/>
</dbReference>
<sequence length="72" mass="8315">RKLSLISTHSCLGTSNTDKSPRGFMGRIRSSRDNKWIARIKVDGKSKQLGLFSDIEKAKKVRLEGELKYWYK</sequence>
<dbReference type="EMBL" id="PIFK01000086">
    <property type="protein sequence ID" value="PTP20209.1"/>
    <property type="molecule type" value="Genomic_DNA"/>
</dbReference>
<comment type="caution">
    <text evidence="1">The sequence shown here is derived from an EMBL/GenBank/DDBJ whole genome shotgun (WGS) entry which is preliminary data.</text>
</comment>